<evidence type="ECO:0000256" key="1">
    <source>
        <dbReference type="ARBA" id="ARBA00004604"/>
    </source>
</evidence>
<dbReference type="InterPro" id="IPR019775">
    <property type="entry name" value="WD40_repeat_CS"/>
</dbReference>
<keyword evidence="3" id="KW-0677">Repeat</keyword>
<dbReference type="PROSITE" id="PS50294">
    <property type="entry name" value="WD_REPEATS_REGION"/>
    <property type="match status" value="7"/>
</dbReference>
<dbReference type="InterPro" id="IPR036322">
    <property type="entry name" value="WD40_repeat_dom_sf"/>
</dbReference>
<dbReference type="InterPro" id="IPR001680">
    <property type="entry name" value="WD40_rpt"/>
</dbReference>
<dbReference type="SMART" id="SM00320">
    <property type="entry name" value="WD40"/>
    <property type="match status" value="8"/>
</dbReference>
<dbReference type="Proteomes" id="UP000241890">
    <property type="component" value="Unassembled WGS sequence"/>
</dbReference>
<sequence length="559" mass="61981">MEGPIRKKARAGQAQELPETMVVRFSPATAEGEDAGPQLPPVDVPLSATTLQLERLLNELLEKDERVPFAFYVTEEKSEVVASLKDTVKDRNLSTETVLEINYEPLSLFKVHPMTRCTDSLPGHTDALLHVSFSPDGEQLASGGGDTTVRFWNVASRMPRHVCKGHRNHVLCTAWSPDGLRFASGDRNGELRLWDPATGAAVGKPLTGHRQWITSLAWEPQHANPACERLISGSKDGTARVWNVRTGRSEMTLTGHSDSIEAVRWGGEGLLYTASRDKTIMVWAVRDPLAVLAPDASEEDKRATPFKLIRVLKGHAHRINSIALSTDYLNRTGAFDHTGKFFVSEEEKKKNNKQESEGMKEVKPEGAAKETQGGATKKAKKSAFDRDGAFAAAKARYETAKAQHARTHDASVPFERLVSCSDDLTLYMWHPTTDKKPVERLFGHQQPVSHISFSPDGRFLASASFDRKVKLWCGRTGKFLSTLHGHVGHVYWVCWAPDSRLLCSASKDSTLKVWSARDSRKPKQTLSGHFDEVYALDWSPNGELIASGGKDRVLKIWAE</sequence>
<keyword evidence="4" id="KW-0539">Nucleus</keyword>
<feature type="repeat" description="WD" evidence="5">
    <location>
        <begin position="206"/>
        <end position="252"/>
    </location>
</feature>
<dbReference type="InParanoid" id="A0A2R5GP19"/>
<dbReference type="InterPro" id="IPR020472">
    <property type="entry name" value="WD40_PAC1"/>
</dbReference>
<dbReference type="GO" id="GO:0005730">
    <property type="term" value="C:nucleolus"/>
    <property type="evidence" value="ECO:0007669"/>
    <property type="project" value="UniProtKB-SubCell"/>
</dbReference>
<dbReference type="InterPro" id="IPR011045">
    <property type="entry name" value="N2O_reductase_N"/>
</dbReference>
<feature type="repeat" description="WD" evidence="5">
    <location>
        <begin position="526"/>
        <end position="559"/>
    </location>
</feature>
<dbReference type="CDD" id="cd00200">
    <property type="entry name" value="WD40"/>
    <property type="match status" value="1"/>
</dbReference>
<keyword evidence="2 5" id="KW-0853">WD repeat</keyword>
<dbReference type="PRINTS" id="PR00319">
    <property type="entry name" value="GPROTEINB"/>
</dbReference>
<dbReference type="Pfam" id="PF00400">
    <property type="entry name" value="WD40"/>
    <property type="match status" value="7"/>
</dbReference>
<feature type="compositionally biased region" description="Basic and acidic residues" evidence="6">
    <location>
        <begin position="345"/>
        <end position="368"/>
    </location>
</feature>
<proteinExistence type="predicted"/>
<dbReference type="PROSITE" id="PS00678">
    <property type="entry name" value="WD_REPEATS_1"/>
    <property type="match status" value="2"/>
</dbReference>
<dbReference type="FunCoup" id="A0A2R5GP19">
    <property type="interactions" value="293"/>
</dbReference>
<evidence type="ECO:0000256" key="6">
    <source>
        <dbReference type="SAM" id="MobiDB-lite"/>
    </source>
</evidence>
<evidence type="ECO:0000313" key="9">
    <source>
        <dbReference type="Proteomes" id="UP000241890"/>
    </source>
</evidence>
<protein>
    <submittedName>
        <fullName evidence="8">Notchless protein-like 1</fullName>
    </submittedName>
</protein>
<feature type="repeat" description="WD" evidence="5">
    <location>
        <begin position="253"/>
        <end position="293"/>
    </location>
</feature>
<feature type="region of interest" description="Disordered" evidence="6">
    <location>
        <begin position="345"/>
        <end position="381"/>
    </location>
</feature>
<name>A0A2R5GP19_9STRA</name>
<dbReference type="Gene3D" id="2.130.10.10">
    <property type="entry name" value="YVTN repeat-like/Quinoprotein amine dehydrogenase"/>
    <property type="match status" value="1"/>
</dbReference>
<dbReference type="GO" id="GO:0000027">
    <property type="term" value="P:ribosomal large subunit assembly"/>
    <property type="evidence" value="ECO:0007669"/>
    <property type="project" value="TreeGrafter"/>
</dbReference>
<dbReference type="PANTHER" id="PTHR19848">
    <property type="entry name" value="WD40 REPEAT PROTEIN"/>
    <property type="match status" value="1"/>
</dbReference>
<dbReference type="PANTHER" id="PTHR19848:SF0">
    <property type="entry name" value="NOTCHLESS PROTEIN HOMOLOG 1"/>
    <property type="match status" value="1"/>
</dbReference>
<dbReference type="OrthoDB" id="10267436at2759"/>
<dbReference type="InterPro" id="IPR001632">
    <property type="entry name" value="WD40_G-protein_beta-like"/>
</dbReference>
<dbReference type="InterPro" id="IPR015943">
    <property type="entry name" value="WD40/YVTN_repeat-like_dom_sf"/>
</dbReference>
<dbReference type="SUPFAM" id="SSF50978">
    <property type="entry name" value="WD40 repeat-like"/>
    <property type="match status" value="1"/>
</dbReference>
<dbReference type="Pfam" id="PF08154">
    <property type="entry name" value="NLE"/>
    <property type="match status" value="1"/>
</dbReference>
<keyword evidence="9" id="KW-1185">Reference proteome</keyword>
<feature type="domain" description="NLE" evidence="7">
    <location>
        <begin position="34"/>
        <end position="87"/>
    </location>
</feature>
<dbReference type="AlphaFoldDB" id="A0A2R5GP19"/>
<comment type="subcellular location">
    <subcellularLocation>
        <location evidence="1">Nucleus</location>
        <location evidence="1">Nucleolus</location>
    </subcellularLocation>
</comment>
<dbReference type="SUPFAM" id="SSF50974">
    <property type="entry name" value="Nitrous oxide reductase, N-terminal domain"/>
    <property type="match status" value="1"/>
</dbReference>
<evidence type="ECO:0000259" key="7">
    <source>
        <dbReference type="Pfam" id="PF08154"/>
    </source>
</evidence>
<organism evidence="8 9">
    <name type="scientific">Hondaea fermentalgiana</name>
    <dbReference type="NCBI Taxonomy" id="2315210"/>
    <lineage>
        <taxon>Eukaryota</taxon>
        <taxon>Sar</taxon>
        <taxon>Stramenopiles</taxon>
        <taxon>Bigyra</taxon>
        <taxon>Labyrinthulomycetes</taxon>
        <taxon>Thraustochytrida</taxon>
        <taxon>Thraustochytriidae</taxon>
        <taxon>Hondaea</taxon>
    </lineage>
</organism>
<comment type="caution">
    <text evidence="8">The sequence shown here is derived from an EMBL/GenBank/DDBJ whole genome shotgun (WGS) entry which is preliminary data.</text>
</comment>
<accession>A0A2R5GP19</accession>
<evidence type="ECO:0000256" key="5">
    <source>
        <dbReference type="PROSITE-ProRule" id="PRU00221"/>
    </source>
</evidence>
<dbReference type="PROSITE" id="PS50082">
    <property type="entry name" value="WD_REPEATS_2"/>
    <property type="match status" value="7"/>
</dbReference>
<feature type="repeat" description="WD" evidence="5">
    <location>
        <begin position="163"/>
        <end position="204"/>
    </location>
</feature>
<reference evidence="8 9" key="1">
    <citation type="submission" date="2017-12" db="EMBL/GenBank/DDBJ databases">
        <title>Sequencing, de novo assembly and annotation of complete genome of a new Thraustochytrid species, strain FCC1311.</title>
        <authorList>
            <person name="Sedici K."/>
            <person name="Godart F."/>
            <person name="Aiese Cigliano R."/>
            <person name="Sanseverino W."/>
            <person name="Barakat M."/>
            <person name="Ortet P."/>
            <person name="Marechal E."/>
            <person name="Cagnac O."/>
            <person name="Amato A."/>
        </authorList>
    </citation>
    <scope>NUCLEOTIDE SEQUENCE [LARGE SCALE GENOMIC DNA]</scope>
</reference>
<gene>
    <name evidence="8" type="ORF">FCC1311_085902</name>
</gene>
<feature type="repeat" description="WD" evidence="5">
    <location>
        <begin position="121"/>
        <end position="162"/>
    </location>
</feature>
<dbReference type="PRINTS" id="PR00320">
    <property type="entry name" value="GPROTEINBRPT"/>
</dbReference>
<evidence type="ECO:0000256" key="3">
    <source>
        <dbReference type="ARBA" id="ARBA00022737"/>
    </source>
</evidence>
<dbReference type="EMBL" id="BEYU01000121">
    <property type="protein sequence ID" value="GBG32365.1"/>
    <property type="molecule type" value="Genomic_DNA"/>
</dbReference>
<feature type="repeat" description="WD" evidence="5">
    <location>
        <begin position="441"/>
        <end position="482"/>
    </location>
</feature>
<evidence type="ECO:0000313" key="8">
    <source>
        <dbReference type="EMBL" id="GBG32365.1"/>
    </source>
</evidence>
<evidence type="ECO:0000256" key="4">
    <source>
        <dbReference type="ARBA" id="ARBA00023242"/>
    </source>
</evidence>
<feature type="repeat" description="WD" evidence="5">
    <location>
        <begin position="483"/>
        <end position="524"/>
    </location>
</feature>
<evidence type="ECO:0000256" key="2">
    <source>
        <dbReference type="ARBA" id="ARBA00022574"/>
    </source>
</evidence>
<dbReference type="InterPro" id="IPR012972">
    <property type="entry name" value="NLE"/>
</dbReference>